<gene>
    <name evidence="19" type="ORF">N7G274_000085</name>
</gene>
<evidence type="ECO:0000256" key="15">
    <source>
        <dbReference type="PROSITE-ProRule" id="PRU00221"/>
    </source>
</evidence>
<evidence type="ECO:0000256" key="2">
    <source>
        <dbReference type="ARBA" id="ARBA00004906"/>
    </source>
</evidence>
<dbReference type="CDD" id="cd16656">
    <property type="entry name" value="RING-Ubox_PRP19"/>
    <property type="match status" value="1"/>
</dbReference>
<dbReference type="EC" id="2.3.2.27" evidence="16"/>
<evidence type="ECO:0000256" key="9">
    <source>
        <dbReference type="ARBA" id="ARBA00022763"/>
    </source>
</evidence>
<evidence type="ECO:0000313" key="19">
    <source>
        <dbReference type="EMBL" id="KAL2048174.1"/>
    </source>
</evidence>
<dbReference type="SMART" id="SM00504">
    <property type="entry name" value="Ubox"/>
    <property type="match status" value="1"/>
</dbReference>
<dbReference type="SUPFAM" id="SSF57850">
    <property type="entry name" value="RING/U-box"/>
    <property type="match status" value="1"/>
</dbReference>
<protein>
    <recommendedName>
        <fullName evidence="16">Pre-mRNA-processing factor 19</fullName>
        <ecNumber evidence="16">2.3.2.27</ecNumber>
    </recommendedName>
</protein>
<comment type="catalytic activity">
    <reaction evidence="16">
        <text>S-ubiquitinyl-[E2 ubiquitin-conjugating enzyme]-L-cysteine + [acceptor protein]-L-lysine = [E2 ubiquitin-conjugating enzyme]-L-cysteine + N(6)-ubiquitinyl-[acceptor protein]-L-lysine.</text>
        <dbReference type="EC" id="2.3.2.27"/>
    </reaction>
</comment>
<dbReference type="InterPro" id="IPR055340">
    <property type="entry name" value="RING-Ubox_PRP19"/>
</dbReference>
<keyword evidence="17" id="KW-0175">Coiled coil</keyword>
<keyword evidence="14 16" id="KW-0539">Nucleus</keyword>
<name>A0ABR4ARN9_9LECA</name>
<keyword evidence="6 16" id="KW-0808">Transferase</keyword>
<evidence type="ECO:0000256" key="14">
    <source>
        <dbReference type="ARBA" id="ARBA00023242"/>
    </source>
</evidence>
<dbReference type="Pfam" id="PF08606">
    <property type="entry name" value="Prp19"/>
    <property type="match status" value="1"/>
</dbReference>
<evidence type="ECO:0000256" key="3">
    <source>
        <dbReference type="ARBA" id="ARBA00006388"/>
    </source>
</evidence>
<evidence type="ECO:0000256" key="6">
    <source>
        <dbReference type="ARBA" id="ARBA00022679"/>
    </source>
</evidence>
<evidence type="ECO:0000256" key="7">
    <source>
        <dbReference type="ARBA" id="ARBA00022728"/>
    </source>
</evidence>
<keyword evidence="7 16" id="KW-0747">Spliceosome</keyword>
<comment type="subcellular location">
    <subcellularLocation>
        <location evidence="1 16">Nucleus</location>
    </subcellularLocation>
</comment>
<keyword evidence="11" id="KW-0413">Isomerase</keyword>
<keyword evidence="20" id="KW-1185">Reference proteome</keyword>
<dbReference type="Pfam" id="PF12894">
    <property type="entry name" value="ANAPC4_WD40"/>
    <property type="match status" value="1"/>
</dbReference>
<dbReference type="InterPro" id="IPR013915">
    <property type="entry name" value="Prp19_cc"/>
</dbReference>
<dbReference type="InterPro" id="IPR003613">
    <property type="entry name" value="Ubox_domain"/>
</dbReference>
<dbReference type="Gene3D" id="3.30.40.10">
    <property type="entry name" value="Zinc/RING finger domain, C3HC4 (zinc finger)"/>
    <property type="match status" value="1"/>
</dbReference>
<evidence type="ECO:0000256" key="1">
    <source>
        <dbReference type="ARBA" id="ARBA00004123"/>
    </source>
</evidence>
<dbReference type="Gene3D" id="2.130.10.10">
    <property type="entry name" value="YVTN repeat-like/Quinoprotein amine dehydrogenase"/>
    <property type="match status" value="1"/>
</dbReference>
<evidence type="ECO:0000256" key="17">
    <source>
        <dbReference type="SAM" id="Coils"/>
    </source>
</evidence>
<feature type="repeat" description="WD" evidence="15">
    <location>
        <begin position="320"/>
        <end position="356"/>
    </location>
</feature>
<dbReference type="InterPro" id="IPR015943">
    <property type="entry name" value="WD40/YVTN_repeat-like_dom_sf"/>
</dbReference>
<feature type="coiled-coil region" evidence="17">
    <location>
        <begin position="115"/>
        <end position="173"/>
    </location>
</feature>
<feature type="repeat" description="WD" evidence="15">
    <location>
        <begin position="274"/>
        <end position="315"/>
    </location>
</feature>
<dbReference type="PROSITE" id="PS50082">
    <property type="entry name" value="WD_REPEATS_2"/>
    <property type="match status" value="2"/>
</dbReference>
<proteinExistence type="inferred from homology"/>
<dbReference type="InterPro" id="IPR001680">
    <property type="entry name" value="WD40_rpt"/>
</dbReference>
<organism evidence="19 20">
    <name type="scientific">Stereocaulon virgatum</name>
    <dbReference type="NCBI Taxonomy" id="373712"/>
    <lineage>
        <taxon>Eukaryota</taxon>
        <taxon>Fungi</taxon>
        <taxon>Dikarya</taxon>
        <taxon>Ascomycota</taxon>
        <taxon>Pezizomycotina</taxon>
        <taxon>Lecanoromycetes</taxon>
        <taxon>OSLEUM clade</taxon>
        <taxon>Lecanoromycetidae</taxon>
        <taxon>Lecanorales</taxon>
        <taxon>Lecanorineae</taxon>
        <taxon>Stereocaulaceae</taxon>
        <taxon>Stereocaulon</taxon>
    </lineage>
</organism>
<comment type="subunit">
    <text evidence="16">Homotetramer.</text>
</comment>
<keyword evidence="12 16" id="KW-0508">mRNA splicing</keyword>
<dbReference type="PANTHER" id="PTHR43995">
    <property type="entry name" value="PRE-MRNA-PROCESSING FACTOR 19"/>
    <property type="match status" value="1"/>
</dbReference>
<evidence type="ECO:0000256" key="11">
    <source>
        <dbReference type="ARBA" id="ARBA00023110"/>
    </source>
</evidence>
<keyword evidence="10 16" id="KW-0833">Ubl conjugation pathway</keyword>
<dbReference type="Pfam" id="PF00400">
    <property type="entry name" value="WD40"/>
    <property type="match status" value="1"/>
</dbReference>
<keyword evidence="11" id="KW-0697">Rotamase</keyword>
<dbReference type="SMART" id="SM00320">
    <property type="entry name" value="WD40"/>
    <property type="match status" value="5"/>
</dbReference>
<evidence type="ECO:0000256" key="10">
    <source>
        <dbReference type="ARBA" id="ARBA00022786"/>
    </source>
</evidence>
<dbReference type="Proteomes" id="UP001590950">
    <property type="component" value="Unassembled WGS sequence"/>
</dbReference>
<sequence length="473" mass="50250">MLCAISGEAPQYPVASTKSGNVFEKRLIEAYISENGKDPLTGEDLTLEDLVELKSSRSVRPRPPTLTSIPSLLGIFQNEWDALALETFTLRQHLTQTRQELSRALYEHDAAVRVITRLSRERDEAREALSKIAINSGAASNGDAMQVDGQGLSEELVAKVQSTQDRLSKTRRKRAVPEDWTTSDTIQTFTPLNKSESMYPGARTVSMDASGDLALLGGTDGSAGIFSISQNELVQEISAGSAVTDTLWAGNKAIVGTSAGTIKAFDNGTESASFSGHAGEVSGLALHASGEILASVGVDKSYILYDLTVSTQVLQIYTDSALTTVQFHPDGHLLAAGGVDGQIRVFETKTGDIAAVFKASGPVQAISFSENGIWLASVLQGSTSVSIWDLRKAEEAKVLEIGGQITNVRWDYTGQFLATAGPSGITVQQYSKSAKAWSEPLKSAVPAVDVAWGAKAQHLVSIDQGAITVLGSS</sequence>
<keyword evidence="8" id="KW-0677">Repeat</keyword>
<feature type="domain" description="U-box" evidence="18">
    <location>
        <begin position="1"/>
        <end position="70"/>
    </location>
</feature>
<evidence type="ECO:0000256" key="4">
    <source>
        <dbReference type="ARBA" id="ARBA00022574"/>
    </source>
</evidence>
<dbReference type="InterPro" id="IPR024977">
    <property type="entry name" value="Apc4-like_WD40_dom"/>
</dbReference>
<evidence type="ECO:0000256" key="16">
    <source>
        <dbReference type="RuleBase" id="RU367101"/>
    </source>
</evidence>
<evidence type="ECO:0000313" key="20">
    <source>
        <dbReference type="Proteomes" id="UP001590950"/>
    </source>
</evidence>
<accession>A0ABR4ARN9</accession>
<keyword evidence="5 16" id="KW-0507">mRNA processing</keyword>
<dbReference type="PANTHER" id="PTHR43995:SF1">
    <property type="entry name" value="PRE-MRNA-PROCESSING FACTOR 19"/>
    <property type="match status" value="1"/>
</dbReference>
<dbReference type="InterPro" id="IPR013083">
    <property type="entry name" value="Znf_RING/FYVE/PHD"/>
</dbReference>
<reference evidence="19 20" key="1">
    <citation type="submission" date="2024-09" db="EMBL/GenBank/DDBJ databases">
        <title>Rethinking Asexuality: The Enigmatic Case of Functional Sexual Genes in Lepraria (Stereocaulaceae).</title>
        <authorList>
            <person name="Doellman M."/>
            <person name="Sun Y."/>
            <person name="Barcenas-Pena A."/>
            <person name="Lumbsch H.T."/>
            <person name="Grewe F."/>
        </authorList>
    </citation>
    <scope>NUCLEOTIDE SEQUENCE [LARGE SCALE GENOMIC DNA]</scope>
    <source>
        <strain evidence="19 20">Mercado 3170</strain>
    </source>
</reference>
<dbReference type="EMBL" id="JBEFKJ010000001">
    <property type="protein sequence ID" value="KAL2048174.1"/>
    <property type="molecule type" value="Genomic_DNA"/>
</dbReference>
<comment type="caution">
    <text evidence="19">The sequence shown here is derived from an EMBL/GenBank/DDBJ whole genome shotgun (WGS) entry which is preliminary data.</text>
</comment>
<evidence type="ECO:0000256" key="5">
    <source>
        <dbReference type="ARBA" id="ARBA00022664"/>
    </source>
</evidence>
<dbReference type="PROSITE" id="PS51698">
    <property type="entry name" value="U_BOX"/>
    <property type="match status" value="1"/>
</dbReference>
<dbReference type="InterPro" id="IPR038959">
    <property type="entry name" value="Prp19"/>
</dbReference>
<keyword evidence="4 15" id="KW-0853">WD repeat</keyword>
<evidence type="ECO:0000256" key="13">
    <source>
        <dbReference type="ARBA" id="ARBA00023204"/>
    </source>
</evidence>
<evidence type="ECO:0000259" key="18">
    <source>
        <dbReference type="PROSITE" id="PS51698"/>
    </source>
</evidence>
<keyword evidence="9 16" id="KW-0227">DNA damage</keyword>
<keyword evidence="13 16" id="KW-0234">DNA repair</keyword>
<evidence type="ECO:0000256" key="12">
    <source>
        <dbReference type="ARBA" id="ARBA00023187"/>
    </source>
</evidence>
<comment type="function">
    <text evidence="16">Ubiquitin-protein ligase which is mainly involved pre-mRNA splicing and DNA repair. Required for pre-mRNA splicing as component of the spliceosome.</text>
</comment>
<comment type="pathway">
    <text evidence="2 16">Protein modification; protein ubiquitination.</text>
</comment>
<dbReference type="InterPro" id="IPR036322">
    <property type="entry name" value="WD40_repeat_dom_sf"/>
</dbReference>
<comment type="similarity">
    <text evidence="3 16">Belongs to the WD repeat PRP19 family.</text>
</comment>
<evidence type="ECO:0000256" key="8">
    <source>
        <dbReference type="ARBA" id="ARBA00022737"/>
    </source>
</evidence>
<dbReference type="SUPFAM" id="SSF50978">
    <property type="entry name" value="WD40 repeat-like"/>
    <property type="match status" value="1"/>
</dbReference>